<dbReference type="SUPFAM" id="SSF50249">
    <property type="entry name" value="Nucleic acid-binding proteins"/>
    <property type="match status" value="1"/>
</dbReference>
<dbReference type="InterPro" id="IPR012340">
    <property type="entry name" value="NA-bd_OB-fold"/>
</dbReference>
<dbReference type="Proteomes" id="UP000760480">
    <property type="component" value="Unassembled WGS sequence"/>
</dbReference>
<evidence type="ECO:0000256" key="1">
    <source>
        <dbReference type="ARBA" id="ARBA00023125"/>
    </source>
</evidence>
<keyword evidence="1 2" id="KW-0238">DNA-binding</keyword>
<accession>A0ABX1TS23</accession>
<dbReference type="RefSeq" id="WP_169250739.1">
    <property type="nucleotide sequence ID" value="NZ_SPMZ01000113.1"/>
</dbReference>
<gene>
    <name evidence="4" type="ORF">E4P82_21075</name>
</gene>
<comment type="caution">
    <text evidence="4">The sequence shown here is derived from an EMBL/GenBank/DDBJ whole genome shotgun (WGS) entry which is preliminary data.</text>
</comment>
<dbReference type="InterPro" id="IPR000424">
    <property type="entry name" value="Primosome_PriB/ssb"/>
</dbReference>
<evidence type="ECO:0000313" key="5">
    <source>
        <dbReference type="Proteomes" id="UP000760480"/>
    </source>
</evidence>
<proteinExistence type="predicted"/>
<dbReference type="Pfam" id="PF00436">
    <property type="entry name" value="SSB"/>
    <property type="match status" value="1"/>
</dbReference>
<dbReference type="CDD" id="cd04496">
    <property type="entry name" value="SSB_OBF"/>
    <property type="match status" value="1"/>
</dbReference>
<evidence type="ECO:0000256" key="3">
    <source>
        <dbReference type="SAM" id="MobiDB-lite"/>
    </source>
</evidence>
<feature type="region of interest" description="Disordered" evidence="3">
    <location>
        <begin position="97"/>
        <end position="128"/>
    </location>
</feature>
<dbReference type="GO" id="GO:0003677">
    <property type="term" value="F:DNA binding"/>
    <property type="evidence" value="ECO:0007669"/>
    <property type="project" value="UniProtKB-KW"/>
</dbReference>
<evidence type="ECO:0000256" key="2">
    <source>
        <dbReference type="PROSITE-ProRule" id="PRU00252"/>
    </source>
</evidence>
<name>A0ABX1TS23_9GAMM</name>
<sequence length="128" mass="13658">MIRCLITGKLHDTPQARTSANGNTFAIAKVKADDKGGAWVWVSVIAFGAESERLLELKAGEAVAIGGRAELSVWEDRDGNHHPGLSLVADEIATLCGKPKPRTSKPKQQQPEAVGAGVPFDDMGDWQP</sequence>
<evidence type="ECO:0000313" key="4">
    <source>
        <dbReference type="EMBL" id="NMQ21481.1"/>
    </source>
</evidence>
<dbReference type="Gene3D" id="2.40.50.140">
    <property type="entry name" value="Nucleic acid-binding proteins"/>
    <property type="match status" value="1"/>
</dbReference>
<organism evidence="4 5">
    <name type="scientific">Candidatus Competibacter phosphatis</name>
    <dbReference type="NCBI Taxonomy" id="221280"/>
    <lineage>
        <taxon>Bacteria</taxon>
        <taxon>Pseudomonadati</taxon>
        <taxon>Pseudomonadota</taxon>
        <taxon>Gammaproteobacteria</taxon>
        <taxon>Candidatus Competibacteraceae</taxon>
        <taxon>Candidatus Competibacter</taxon>
    </lineage>
</organism>
<reference evidence="4 5" key="1">
    <citation type="submission" date="2019-03" db="EMBL/GenBank/DDBJ databases">
        <title>Metabolic reconstructions from genomes of highly enriched 'Candidatus Accumulibacter' and 'Candidatus Competibacter' bioreactor populations.</title>
        <authorList>
            <person name="Annavajhala M.K."/>
            <person name="Welles L."/>
            <person name="Abbas B."/>
            <person name="Sorokin D."/>
            <person name="Park H."/>
            <person name="Van Loosdrecht M."/>
            <person name="Chandran K."/>
        </authorList>
    </citation>
    <scope>NUCLEOTIDE SEQUENCE [LARGE SCALE GENOMIC DNA]</scope>
    <source>
        <strain evidence="4 5">SBR_G</strain>
    </source>
</reference>
<keyword evidence="5" id="KW-1185">Reference proteome</keyword>
<dbReference type="PROSITE" id="PS50935">
    <property type="entry name" value="SSB"/>
    <property type="match status" value="1"/>
</dbReference>
<protein>
    <submittedName>
        <fullName evidence="4">Single-stranded DNA-binding protein</fullName>
    </submittedName>
</protein>
<dbReference type="EMBL" id="SPMZ01000113">
    <property type="protein sequence ID" value="NMQ21481.1"/>
    <property type="molecule type" value="Genomic_DNA"/>
</dbReference>